<accession>A0A642V9R4</accession>
<keyword evidence="3" id="KW-1185">Reference proteome</keyword>
<keyword evidence="1" id="KW-0732">Signal</keyword>
<feature type="chain" id="PRO_5024901697" evidence="1">
    <location>
        <begin position="38"/>
        <end position="118"/>
    </location>
</feature>
<evidence type="ECO:0000313" key="2">
    <source>
        <dbReference type="EMBL" id="KAA8916439.1"/>
    </source>
</evidence>
<name>A0A642V9R4_9ASCO</name>
<comment type="caution">
    <text evidence="2">The sequence shown here is derived from an EMBL/GenBank/DDBJ whole genome shotgun (WGS) entry which is preliminary data.</text>
</comment>
<dbReference type="EMBL" id="SWFS01000099">
    <property type="protein sequence ID" value="KAA8916439.1"/>
    <property type="molecule type" value="Genomic_DNA"/>
</dbReference>
<evidence type="ECO:0000256" key="1">
    <source>
        <dbReference type="SAM" id="SignalP"/>
    </source>
</evidence>
<feature type="signal peptide" evidence="1">
    <location>
        <begin position="1"/>
        <end position="37"/>
    </location>
</feature>
<dbReference type="Proteomes" id="UP000761534">
    <property type="component" value="Unassembled WGS sequence"/>
</dbReference>
<evidence type="ECO:0000313" key="3">
    <source>
        <dbReference type="Proteomes" id="UP000761534"/>
    </source>
</evidence>
<organism evidence="2 3">
    <name type="scientific">Trichomonascus ciferrii</name>
    <dbReference type="NCBI Taxonomy" id="44093"/>
    <lineage>
        <taxon>Eukaryota</taxon>
        <taxon>Fungi</taxon>
        <taxon>Dikarya</taxon>
        <taxon>Ascomycota</taxon>
        <taxon>Saccharomycotina</taxon>
        <taxon>Dipodascomycetes</taxon>
        <taxon>Dipodascales</taxon>
        <taxon>Trichomonascaceae</taxon>
        <taxon>Trichomonascus</taxon>
        <taxon>Trichomonascus ciferrii complex</taxon>
    </lineage>
</organism>
<sequence length="118" mass="12815">MQEKLGCVFGLRRRRLLVFEVDLLGRLLLLIVVNVTAEDAVTGVSAAFEEAIVVPGAQEDCAETANEVEEDVERVKLAFWGCEEGLQELASDAAYCADEDACEVDALLSRGVEDPVEV</sequence>
<protein>
    <submittedName>
        <fullName evidence="2">Uncharacterized protein</fullName>
    </submittedName>
</protein>
<dbReference type="AlphaFoldDB" id="A0A642V9R4"/>
<dbReference type="VEuPathDB" id="FungiDB:TRICI_001434"/>
<gene>
    <name evidence="2" type="ORF">TRICI_001434</name>
</gene>
<proteinExistence type="predicted"/>
<reference evidence="2" key="1">
    <citation type="journal article" date="2019" name="G3 (Bethesda)">
        <title>Genome Assemblies of Two Rare Opportunistic Yeast Pathogens: Diutina rugosa (syn. Candida rugosa) and Trichomonascus ciferrii (syn. Candida ciferrii).</title>
        <authorList>
            <person name="Mixao V."/>
            <person name="Saus E."/>
            <person name="Hansen A.P."/>
            <person name="Lass-Florl C."/>
            <person name="Gabaldon T."/>
        </authorList>
    </citation>
    <scope>NUCLEOTIDE SEQUENCE</scope>
    <source>
        <strain evidence="2">CBS 4856</strain>
    </source>
</reference>